<feature type="region of interest" description="Disordered" evidence="1">
    <location>
        <begin position="100"/>
        <end position="148"/>
    </location>
</feature>
<proteinExistence type="predicted"/>
<dbReference type="AlphaFoldDB" id="A0A6J2B200"/>
<gene>
    <name evidence="3 4" type="primary">LOC113908237</name>
</gene>
<organism evidence="2 4">
    <name type="scientific">Zalophus californianus</name>
    <name type="common">California sealion</name>
    <dbReference type="NCBI Taxonomy" id="9704"/>
    <lineage>
        <taxon>Eukaryota</taxon>
        <taxon>Metazoa</taxon>
        <taxon>Chordata</taxon>
        <taxon>Craniata</taxon>
        <taxon>Vertebrata</taxon>
        <taxon>Euteleostomi</taxon>
        <taxon>Mammalia</taxon>
        <taxon>Eutheria</taxon>
        <taxon>Laurasiatheria</taxon>
        <taxon>Carnivora</taxon>
        <taxon>Caniformia</taxon>
        <taxon>Pinnipedia</taxon>
        <taxon>Otariidae</taxon>
        <taxon>Zalophus</taxon>
    </lineage>
</organism>
<evidence type="ECO:0000256" key="1">
    <source>
        <dbReference type="SAM" id="MobiDB-lite"/>
    </source>
</evidence>
<evidence type="ECO:0000313" key="3">
    <source>
        <dbReference type="RefSeq" id="XP_027424236.1"/>
    </source>
</evidence>
<reference evidence="3 4" key="1">
    <citation type="submission" date="2025-04" db="UniProtKB">
        <authorList>
            <consortium name="RefSeq"/>
        </authorList>
    </citation>
    <scope>IDENTIFICATION</scope>
    <source>
        <tissue evidence="3 4">Blood</tissue>
    </source>
</reference>
<dbReference type="KEGG" id="zca:113908237"/>
<dbReference type="Proteomes" id="UP000515165">
    <property type="component" value="Chromosome 16"/>
</dbReference>
<name>A0A6J2B200_ZALCA</name>
<evidence type="ECO:0000313" key="2">
    <source>
        <dbReference type="Proteomes" id="UP000515165"/>
    </source>
</evidence>
<dbReference type="RefSeq" id="XP_027424236.1">
    <property type="nucleotide sequence ID" value="XM_027568435.2"/>
</dbReference>
<protein>
    <submittedName>
        <fullName evidence="3 4">Uncharacterized protein LOC113908237 isoform X1</fullName>
    </submittedName>
</protein>
<dbReference type="RefSeq" id="XP_027424237.1">
    <property type="nucleotide sequence ID" value="XM_027568436.2"/>
</dbReference>
<evidence type="ECO:0000313" key="4">
    <source>
        <dbReference type="RefSeq" id="XP_027424237.1"/>
    </source>
</evidence>
<accession>A0A6J2B200</accession>
<feature type="region of interest" description="Disordered" evidence="1">
    <location>
        <begin position="268"/>
        <end position="291"/>
    </location>
</feature>
<dbReference type="GeneID" id="113908237"/>
<keyword evidence="2" id="KW-1185">Reference proteome</keyword>
<feature type="compositionally biased region" description="Polar residues" evidence="1">
    <location>
        <begin position="121"/>
        <end position="131"/>
    </location>
</feature>
<sequence>MPDPRFCAHCLALPSIPSELPLHITRAALSHRTSWLQEFSSSGPEFIGSFPIHPLSQPLEGSKEREGHAAELDEKKAGLHWPASGLGQVRAGGRHVDPTRHRGHWGGANTTHHQSPEALGSNAQPQDTGWPSQGRRADKRAGEPGREIPRKQMWSVSRGPKALPSPPSFPRTTAQVLLPESLRIWPCWAPGGLPPCKSNSPVSIMPSATCHLPPATNKIIKGQTPETTMSAAKSHSLGFRAGRTGFESNSITYWLTLGTDYSAPEHRCQEEGRSYPQVPMPPLVKVSSSSE</sequence>
<feature type="compositionally biased region" description="Basic and acidic residues" evidence="1">
    <location>
        <begin position="135"/>
        <end position="148"/>
    </location>
</feature>